<dbReference type="STRING" id="1080227.A8L45_05570"/>
<sequence>MSQLVSSLTNLTDFLMYFGLAIAFLLVFKALFTRITPYDEWRLVKEEQNTAAALTLSGAFIGYSIAIAGAASNSVNLIDFAVWGVVALVAQIIAFFIVRFGFMPKLVERIQNNEIPAGMLMGAMSVAVGLLNAACMTY</sequence>
<comment type="subcellular location">
    <subcellularLocation>
        <location evidence="1">Cell membrane</location>
        <topology evidence="1">Multi-pass membrane protein</topology>
    </subcellularLocation>
</comment>
<keyword evidence="9" id="KW-1185">Reference proteome</keyword>
<evidence type="ECO:0000313" key="8">
    <source>
        <dbReference type="EMBL" id="ODA35140.1"/>
    </source>
</evidence>
<evidence type="ECO:0000256" key="6">
    <source>
        <dbReference type="ARBA" id="ARBA00023136"/>
    </source>
</evidence>
<dbReference type="OrthoDB" id="5573330at2"/>
<dbReference type="PANTHER" id="PTHR40043:SF1">
    <property type="entry name" value="UPF0719 INNER MEMBRANE PROTEIN YJFL"/>
    <property type="match status" value="1"/>
</dbReference>
<dbReference type="AlphaFoldDB" id="A0A1C3EPF5"/>
<dbReference type="Pfam" id="PF03994">
    <property type="entry name" value="DUF350"/>
    <property type="match status" value="1"/>
</dbReference>
<keyword evidence="4 7" id="KW-0812">Transmembrane</keyword>
<comment type="similarity">
    <text evidence="2">Belongs to the UPF0719 family.</text>
</comment>
<evidence type="ECO:0000256" key="2">
    <source>
        <dbReference type="ARBA" id="ARBA00005779"/>
    </source>
</evidence>
<evidence type="ECO:0000256" key="1">
    <source>
        <dbReference type="ARBA" id="ARBA00004651"/>
    </source>
</evidence>
<evidence type="ECO:0000256" key="4">
    <source>
        <dbReference type="ARBA" id="ARBA00022692"/>
    </source>
</evidence>
<feature type="transmembrane region" description="Helical" evidence="7">
    <location>
        <begin position="53"/>
        <end position="74"/>
    </location>
</feature>
<keyword evidence="6 7" id="KW-0472">Membrane</keyword>
<evidence type="ECO:0000256" key="5">
    <source>
        <dbReference type="ARBA" id="ARBA00022989"/>
    </source>
</evidence>
<name>A0A1C3EPF5_9GAMM</name>
<proteinExistence type="inferred from homology"/>
<reference evidence="8 9" key="1">
    <citation type="submission" date="2016-05" db="EMBL/GenBank/DDBJ databases">
        <title>Genomic Taxonomy of the Vibrionaceae.</title>
        <authorList>
            <person name="Gomez-Gil B."/>
            <person name="Enciso-Ibarra J."/>
        </authorList>
    </citation>
    <scope>NUCLEOTIDE SEQUENCE [LARGE SCALE GENOMIC DNA]</scope>
    <source>
        <strain evidence="8 9">CAIM 1920</strain>
    </source>
</reference>
<dbReference type="InterPro" id="IPR007140">
    <property type="entry name" value="DUF350"/>
</dbReference>
<evidence type="ECO:0000256" key="3">
    <source>
        <dbReference type="ARBA" id="ARBA00022475"/>
    </source>
</evidence>
<gene>
    <name evidence="8" type="ORF">A8L45_05570</name>
</gene>
<dbReference type="PANTHER" id="PTHR40043">
    <property type="entry name" value="UPF0719 INNER MEMBRANE PROTEIN YJFL"/>
    <property type="match status" value="1"/>
</dbReference>
<keyword evidence="3" id="KW-1003">Cell membrane</keyword>
<protein>
    <recommendedName>
        <fullName evidence="10">DUF350 domain-containing protein</fullName>
    </recommendedName>
</protein>
<dbReference type="GO" id="GO:0005886">
    <property type="term" value="C:plasma membrane"/>
    <property type="evidence" value="ECO:0007669"/>
    <property type="project" value="UniProtKB-SubCell"/>
</dbReference>
<keyword evidence="5 7" id="KW-1133">Transmembrane helix</keyword>
<dbReference type="EMBL" id="LYBM01000006">
    <property type="protein sequence ID" value="ODA35140.1"/>
    <property type="molecule type" value="Genomic_DNA"/>
</dbReference>
<organism evidence="8 9">
    <name type="scientific">Veronia pacifica</name>
    <dbReference type="NCBI Taxonomy" id="1080227"/>
    <lineage>
        <taxon>Bacteria</taxon>
        <taxon>Pseudomonadati</taxon>
        <taxon>Pseudomonadota</taxon>
        <taxon>Gammaproteobacteria</taxon>
        <taxon>Vibrionales</taxon>
        <taxon>Vibrionaceae</taxon>
        <taxon>Veronia</taxon>
    </lineage>
</organism>
<feature type="transmembrane region" description="Helical" evidence="7">
    <location>
        <begin position="14"/>
        <end position="32"/>
    </location>
</feature>
<accession>A0A1C3EPF5</accession>
<dbReference type="Proteomes" id="UP000094936">
    <property type="component" value="Unassembled WGS sequence"/>
</dbReference>
<evidence type="ECO:0008006" key="10">
    <source>
        <dbReference type="Google" id="ProtNLM"/>
    </source>
</evidence>
<dbReference type="RefSeq" id="WP_068900063.1">
    <property type="nucleotide sequence ID" value="NZ_JBHUIF010000013.1"/>
</dbReference>
<feature type="transmembrane region" description="Helical" evidence="7">
    <location>
        <begin position="114"/>
        <end position="134"/>
    </location>
</feature>
<evidence type="ECO:0000256" key="7">
    <source>
        <dbReference type="SAM" id="Phobius"/>
    </source>
</evidence>
<feature type="transmembrane region" description="Helical" evidence="7">
    <location>
        <begin position="80"/>
        <end position="102"/>
    </location>
</feature>
<evidence type="ECO:0000313" key="9">
    <source>
        <dbReference type="Proteomes" id="UP000094936"/>
    </source>
</evidence>
<comment type="caution">
    <text evidence="8">The sequence shown here is derived from an EMBL/GenBank/DDBJ whole genome shotgun (WGS) entry which is preliminary data.</text>
</comment>